<gene>
    <name evidence="2" type="ORF">SAMN05216178_2731</name>
</gene>
<evidence type="ECO:0000256" key="1">
    <source>
        <dbReference type="SAM" id="SignalP"/>
    </source>
</evidence>
<name>A0A1H4N8R0_9PSED</name>
<sequence>MLRAVVLSLLVLGAAPCLARELPELTPLWLQQEGWISACDNRRDCQLLYAPNIAFAEQVNHLTLLIRSQAGPEGQLQLQLEHQGVPFEPAALRLDGQPLEPGLLAALVQEPEAPDSTREQQYYRVDDQALARQWLARLRTAQVLELPGEEPAQVLLKGLPDLLQRVDQVQQRLGTVSALAAPGEQRASAVPRVQAAKALRPYPGVTPLSARERSGLRAAVQKTLPPPKSAEDDDYVMPPRIELYPLTAQHALVVEFSDCGAYICLFDISSRSRTAPYALQPLQMQALPDGSVDHAGGLNYYPETGELSSFLMGRGMGDCGEMASWHFDGLAFQLTDYRRMPNCSGLGYDNWPVLWSAEAPKRP</sequence>
<dbReference type="EMBL" id="FNTJ01000001">
    <property type="protein sequence ID" value="SEB91115.1"/>
    <property type="molecule type" value="Genomic_DNA"/>
</dbReference>
<feature type="signal peptide" evidence="1">
    <location>
        <begin position="1"/>
        <end position="19"/>
    </location>
</feature>
<protein>
    <recommendedName>
        <fullName evidence="4">DUF1176 domain-containing protein</fullName>
    </recommendedName>
</protein>
<keyword evidence="1" id="KW-0732">Signal</keyword>
<dbReference type="InterPro" id="IPR009560">
    <property type="entry name" value="DUF1176"/>
</dbReference>
<dbReference type="Pfam" id="PF06674">
    <property type="entry name" value="DUF1176"/>
    <property type="match status" value="1"/>
</dbReference>
<dbReference type="RefSeq" id="WP_092314266.1">
    <property type="nucleotide sequence ID" value="NZ_FNTJ01000001.1"/>
</dbReference>
<feature type="chain" id="PRO_5011702542" description="DUF1176 domain-containing protein" evidence="1">
    <location>
        <begin position="20"/>
        <end position="363"/>
    </location>
</feature>
<organism evidence="2 3">
    <name type="scientific">Pseudomonas saponiphila</name>
    <dbReference type="NCBI Taxonomy" id="556534"/>
    <lineage>
        <taxon>Bacteria</taxon>
        <taxon>Pseudomonadati</taxon>
        <taxon>Pseudomonadota</taxon>
        <taxon>Gammaproteobacteria</taxon>
        <taxon>Pseudomonadales</taxon>
        <taxon>Pseudomonadaceae</taxon>
        <taxon>Pseudomonas</taxon>
    </lineage>
</organism>
<proteinExistence type="predicted"/>
<keyword evidence="3" id="KW-1185">Reference proteome</keyword>
<accession>A0A1H4N8R0</accession>
<evidence type="ECO:0000313" key="3">
    <source>
        <dbReference type="Proteomes" id="UP000198982"/>
    </source>
</evidence>
<dbReference type="AlphaFoldDB" id="A0A1H4N8R0"/>
<evidence type="ECO:0008006" key="4">
    <source>
        <dbReference type="Google" id="ProtNLM"/>
    </source>
</evidence>
<evidence type="ECO:0000313" key="2">
    <source>
        <dbReference type="EMBL" id="SEB91115.1"/>
    </source>
</evidence>
<dbReference type="Proteomes" id="UP000198982">
    <property type="component" value="Unassembled WGS sequence"/>
</dbReference>
<reference evidence="3" key="1">
    <citation type="submission" date="2016-10" db="EMBL/GenBank/DDBJ databases">
        <authorList>
            <person name="Varghese N."/>
            <person name="Submissions S."/>
        </authorList>
    </citation>
    <scope>NUCLEOTIDE SEQUENCE [LARGE SCALE GENOMIC DNA]</scope>
    <source>
        <strain evidence="3">DSM 9751</strain>
    </source>
</reference>